<gene>
    <name evidence="15" type="ORF">ECU10_0600</name>
</gene>
<keyword evidence="3 9" id="KW-0235">DNA replication</keyword>
<reference evidence="15" key="1">
    <citation type="journal article" date="2013" name="Eukaryot. Cell">
        <title>Extremely Reduced Levels of Heterozygosity in the Vertebrate Pathogen Encephalitozoon cuniculi.</title>
        <authorList>
            <person name="Selman M."/>
            <person name="Sak B."/>
            <person name="Kvac M."/>
            <person name="Farinelli L."/>
            <person name="Weiss L.M."/>
            <person name="Corradi N."/>
        </authorList>
    </citation>
    <scope>NUCLEOTIDE SEQUENCE</scope>
</reference>
<dbReference type="VEuPathDB" id="MicrosporidiaDB:AEWQ_100510"/>
<dbReference type="NCBIfam" id="TIGR00617">
    <property type="entry name" value="rpa1"/>
    <property type="match status" value="1"/>
</dbReference>
<evidence type="ECO:0000256" key="6">
    <source>
        <dbReference type="ARBA" id="ARBA00022833"/>
    </source>
</evidence>
<evidence type="ECO:0000256" key="3">
    <source>
        <dbReference type="ARBA" id="ARBA00022705"/>
    </source>
</evidence>
<evidence type="ECO:0000256" key="1">
    <source>
        <dbReference type="ARBA" id="ARBA00004123"/>
    </source>
</evidence>
<dbReference type="CDD" id="cd04476">
    <property type="entry name" value="RPA1_DBD_C"/>
    <property type="match status" value="1"/>
</dbReference>
<evidence type="ECO:0000313" key="15">
    <source>
        <dbReference type="EMBL" id="AGE96262.1"/>
    </source>
</evidence>
<proteinExistence type="inferred from homology"/>
<dbReference type="VEuPathDB" id="MicrosporidiaDB:M970_100510"/>
<dbReference type="Pfam" id="PF04057">
    <property type="entry name" value="Rep-A_N"/>
    <property type="match status" value="1"/>
</dbReference>
<comment type="function">
    <text evidence="9">As part of the replication protein A (RPA/RP-A), a single-stranded DNA-binding heterotrimeric complex, may play an essential role in DNA replication, recombination and repair. Binds and stabilizes single-stranded DNA intermediates, preventing complementary DNA reannealing and recruiting different proteins involved in DNA metabolism.</text>
</comment>
<dbReference type="InterPro" id="IPR013955">
    <property type="entry name" value="Rep_factor-A_C"/>
</dbReference>
<dbReference type="VEuPathDB" id="MicrosporidiaDB:ECU10_0600"/>
<evidence type="ECO:0000256" key="2">
    <source>
        <dbReference type="ARBA" id="ARBA00005690"/>
    </source>
</evidence>
<dbReference type="GO" id="GO:0006310">
    <property type="term" value="P:DNA recombination"/>
    <property type="evidence" value="ECO:0007669"/>
    <property type="project" value="InterPro"/>
</dbReference>
<dbReference type="InterPro" id="IPR004591">
    <property type="entry name" value="Rfa1"/>
</dbReference>
<evidence type="ECO:0000259" key="14">
    <source>
        <dbReference type="Pfam" id="PF16900"/>
    </source>
</evidence>
<dbReference type="InterPro" id="IPR012340">
    <property type="entry name" value="NA-bd_OB-fold"/>
</dbReference>
<feature type="compositionally biased region" description="Polar residues" evidence="10">
    <location>
        <begin position="169"/>
        <end position="190"/>
    </location>
</feature>
<dbReference type="InterPro" id="IPR007199">
    <property type="entry name" value="Rep_factor-A_N"/>
</dbReference>
<evidence type="ECO:0000256" key="7">
    <source>
        <dbReference type="ARBA" id="ARBA00023125"/>
    </source>
</evidence>
<dbReference type="SUPFAM" id="SSF50249">
    <property type="entry name" value="Nucleic acid-binding proteins"/>
    <property type="match status" value="4"/>
</dbReference>
<feature type="domain" description="Replication factor-A protein 1 N-terminal" evidence="12">
    <location>
        <begin position="56"/>
        <end position="138"/>
    </location>
</feature>
<dbReference type="PANTHER" id="PTHR47165:SF4">
    <property type="entry name" value="OS03G0429900 PROTEIN"/>
    <property type="match status" value="1"/>
</dbReference>
<organism evidence="15">
    <name type="scientific">Encephalitozoon cuniculi</name>
    <name type="common">Microsporidian parasite</name>
    <dbReference type="NCBI Taxonomy" id="6035"/>
    <lineage>
        <taxon>Eukaryota</taxon>
        <taxon>Fungi</taxon>
        <taxon>Fungi incertae sedis</taxon>
        <taxon>Microsporidia</taxon>
        <taxon>Unikaryonidae</taxon>
        <taxon>Encephalitozoon</taxon>
    </lineage>
</organism>
<feature type="region of interest" description="Disordered" evidence="10">
    <location>
        <begin position="169"/>
        <end position="209"/>
    </location>
</feature>
<keyword evidence="8 9" id="KW-0539">Nucleus</keyword>
<dbReference type="CDD" id="cd04474">
    <property type="entry name" value="RPA1_DBD_A"/>
    <property type="match status" value="1"/>
</dbReference>
<dbReference type="InterPro" id="IPR047192">
    <property type="entry name" value="Euk_RPA1_DBD_C"/>
</dbReference>
<evidence type="ECO:0000256" key="4">
    <source>
        <dbReference type="ARBA" id="ARBA00022723"/>
    </source>
</evidence>
<evidence type="ECO:0000259" key="12">
    <source>
        <dbReference type="Pfam" id="PF04057"/>
    </source>
</evidence>
<dbReference type="Gene3D" id="2.40.50.140">
    <property type="entry name" value="Nucleic acid-binding proteins"/>
    <property type="match status" value="4"/>
</dbReference>
<dbReference type="FunFam" id="2.40.50.140:FF:000064">
    <property type="entry name" value="Replication protein A subunit"/>
    <property type="match status" value="1"/>
</dbReference>
<dbReference type="EMBL" id="KC513615">
    <property type="protein sequence ID" value="AGE96262.1"/>
    <property type="molecule type" value="Genomic_DNA"/>
</dbReference>
<dbReference type="PANTHER" id="PTHR47165">
    <property type="entry name" value="OS03G0429900 PROTEIN"/>
    <property type="match status" value="1"/>
</dbReference>
<keyword evidence="4 9" id="KW-0479">Metal-binding</keyword>
<keyword evidence="7 9" id="KW-0238">DNA-binding</keyword>
<dbReference type="VEuPathDB" id="MicrosporidiaDB:AEWD_100510"/>
<name>M1KA96_ENCCN</name>
<evidence type="ECO:0000259" key="11">
    <source>
        <dbReference type="Pfam" id="PF01336"/>
    </source>
</evidence>
<accession>M1KA96</accession>
<protein>
    <recommendedName>
        <fullName evidence="9">Replication protein A subunit</fullName>
    </recommendedName>
</protein>
<evidence type="ECO:0000256" key="5">
    <source>
        <dbReference type="ARBA" id="ARBA00022771"/>
    </source>
</evidence>
<evidence type="ECO:0000256" key="8">
    <source>
        <dbReference type="ARBA" id="ARBA00023242"/>
    </source>
</evidence>
<evidence type="ECO:0000259" key="13">
    <source>
        <dbReference type="Pfam" id="PF08646"/>
    </source>
</evidence>
<dbReference type="Pfam" id="PF01336">
    <property type="entry name" value="tRNA_anti-codon"/>
    <property type="match status" value="1"/>
</dbReference>
<dbReference type="FunFam" id="2.40.50.140:FF:000090">
    <property type="entry name" value="Replication protein A subunit"/>
    <property type="match status" value="1"/>
</dbReference>
<feature type="domain" description="Replication protein A OB" evidence="14">
    <location>
        <begin position="341"/>
        <end position="427"/>
    </location>
</feature>
<comment type="subunit">
    <text evidence="9">Component of the heterotrimeric canonical replication protein A complex (RPA).</text>
</comment>
<keyword evidence="5 9" id="KW-0863">Zinc-finger</keyword>
<dbReference type="GO" id="GO:0006281">
    <property type="term" value="P:DNA repair"/>
    <property type="evidence" value="ECO:0007669"/>
    <property type="project" value="InterPro"/>
</dbReference>
<dbReference type="CDD" id="cd04477">
    <property type="entry name" value="RPA1N"/>
    <property type="match status" value="1"/>
</dbReference>
<dbReference type="VEuPathDB" id="MicrosporidiaDB:AEWR_100510"/>
<comment type="subcellular location">
    <subcellularLocation>
        <location evidence="1 9">Nucleus</location>
    </subcellularLocation>
</comment>
<dbReference type="CDD" id="cd04475">
    <property type="entry name" value="RPA1_DBD_B"/>
    <property type="match status" value="1"/>
</dbReference>
<dbReference type="InterPro" id="IPR031657">
    <property type="entry name" value="REPA_OB_2"/>
</dbReference>
<evidence type="ECO:0000256" key="9">
    <source>
        <dbReference type="RuleBase" id="RU364130"/>
    </source>
</evidence>
<sequence length="623" mass="70297">MSSFPAFHVKTSPSHSSIGLYFLVFWYLHIYHHLKLQPLGTGISITTSGSPMKLEPGTVEALYNSQANNPLYKNPVLQITSLGKLSVAIGDKQRYRVNLSDGVNYMKGIFSSELTPHFEKGLVSRYSLIRPGRFSVRSKDGSVYIYIQEIQAYEDCNVEIGKPVNISTGNASFSDNQASPGNQRHTNGVNQHRRAPDEEDKKRVKRDAEDEGEFTAINMLNPFHNKWAIKGRVVMKSDIRRFTNQKGEGKVFNFEVSDGTAQVKIICFSDCVDIFFPIVEVGKVYTIAKGTVKMANKQYSTNPFDYEIILDKSSEVHRAADDGSPKYFFNFVKISDLTLGNAYCDTIGVVKEVYAPSTVMVRSTQSELLKRDAVLVDDGGSVRLTLWGPKAELEIESGMVLALKSIKVSEFNGISISTTGGSQVVTNPDIAEAHELAGWYQSIGKDMQVTLPRREEKRRLIQEVKESDLTYSTVQGTVMFLKEDGLWYTSCKGEGCNKKVVMEDGGCYRCERCNMTYEDCDYRYMVTMHLGDFSGQMWVSLFDEVATSFFGISAREMKVMSEEAPGELQALIRRMYFRECLFRIKSKQDSYNDEIRMRYSGLSVENLDILKESKRLLGVIEKM</sequence>
<dbReference type="GO" id="GO:0008270">
    <property type="term" value="F:zinc ion binding"/>
    <property type="evidence" value="ECO:0007669"/>
    <property type="project" value="UniProtKB-KW"/>
</dbReference>
<dbReference type="GO" id="GO:0006260">
    <property type="term" value="P:DNA replication"/>
    <property type="evidence" value="ECO:0007669"/>
    <property type="project" value="UniProtKB-KW"/>
</dbReference>
<dbReference type="GO" id="GO:0005662">
    <property type="term" value="C:DNA replication factor A complex"/>
    <property type="evidence" value="ECO:0007669"/>
    <property type="project" value="UniProtKB-ARBA"/>
</dbReference>
<evidence type="ECO:0000256" key="10">
    <source>
        <dbReference type="SAM" id="MobiDB-lite"/>
    </source>
</evidence>
<dbReference type="AlphaFoldDB" id="M1KA96"/>
<keyword evidence="6 9" id="KW-0862">Zinc</keyword>
<feature type="compositionally biased region" description="Basic and acidic residues" evidence="10">
    <location>
        <begin position="194"/>
        <end position="208"/>
    </location>
</feature>
<dbReference type="Pfam" id="PF16900">
    <property type="entry name" value="REPA_OB_2"/>
    <property type="match status" value="1"/>
</dbReference>
<dbReference type="GO" id="GO:0000781">
    <property type="term" value="C:chromosome, telomeric region"/>
    <property type="evidence" value="ECO:0007669"/>
    <property type="project" value="UniProtKB-ARBA"/>
</dbReference>
<dbReference type="GO" id="GO:0003677">
    <property type="term" value="F:DNA binding"/>
    <property type="evidence" value="ECO:0007669"/>
    <property type="project" value="UniProtKB-KW"/>
</dbReference>
<feature type="domain" description="Replication factor A C-terminal" evidence="13">
    <location>
        <begin position="471"/>
        <end position="616"/>
    </location>
</feature>
<dbReference type="InterPro" id="IPR004365">
    <property type="entry name" value="NA-bd_OB_tRNA"/>
</dbReference>
<comment type="similarity">
    <text evidence="2 9">Belongs to the replication factor A protein 1 family.</text>
</comment>
<dbReference type="FunFam" id="2.40.50.140:FF:000041">
    <property type="entry name" value="Replication protein A subunit"/>
    <property type="match status" value="1"/>
</dbReference>
<dbReference type="Pfam" id="PF08646">
    <property type="entry name" value="Rep_fac-A_C"/>
    <property type="match status" value="1"/>
</dbReference>
<dbReference type="GO" id="GO:0007004">
    <property type="term" value="P:telomere maintenance via telomerase"/>
    <property type="evidence" value="ECO:0007669"/>
    <property type="project" value="UniProtKB-ARBA"/>
</dbReference>
<feature type="domain" description="OB" evidence="11">
    <location>
        <begin position="228"/>
        <end position="309"/>
    </location>
</feature>